<dbReference type="PROSITE" id="PS51257">
    <property type="entry name" value="PROKAR_LIPOPROTEIN"/>
    <property type="match status" value="1"/>
</dbReference>
<dbReference type="InterPro" id="IPR005128">
    <property type="entry name" value="Acetolactate_a_deCO2ase"/>
</dbReference>
<name>A0AAF0FTH3_9EURY</name>
<keyword evidence="9" id="KW-0812">Transmembrane</keyword>
<organism evidence="10 11">
    <name type="scientific">Methanomicrobium antiquum</name>
    <dbReference type="NCBI Taxonomy" id="487686"/>
    <lineage>
        <taxon>Archaea</taxon>
        <taxon>Methanobacteriati</taxon>
        <taxon>Methanobacteriota</taxon>
        <taxon>Stenosarchaea group</taxon>
        <taxon>Methanomicrobia</taxon>
        <taxon>Methanomicrobiales</taxon>
        <taxon>Methanomicrobiaceae</taxon>
        <taxon>Methanomicrobium</taxon>
    </lineage>
</organism>
<evidence type="ECO:0000256" key="3">
    <source>
        <dbReference type="ARBA" id="ARBA00007106"/>
    </source>
</evidence>
<evidence type="ECO:0000256" key="8">
    <source>
        <dbReference type="ARBA" id="ARBA00023239"/>
    </source>
</evidence>
<dbReference type="GO" id="GO:0045151">
    <property type="term" value="P:acetoin biosynthetic process"/>
    <property type="evidence" value="ECO:0007669"/>
    <property type="project" value="UniProtKB-KW"/>
</dbReference>
<dbReference type="RefSeq" id="WP_278099086.1">
    <property type="nucleotide sequence ID" value="NZ_CP091092.1"/>
</dbReference>
<evidence type="ECO:0000256" key="1">
    <source>
        <dbReference type="ARBA" id="ARBA00001784"/>
    </source>
</evidence>
<keyword evidence="11" id="KW-1185">Reference proteome</keyword>
<accession>A0AAF0FTH3</accession>
<dbReference type="AlphaFoldDB" id="A0AAF0FTH3"/>
<comment type="similarity">
    <text evidence="3">Belongs to the alpha-acetolactate decarboxylase family.</text>
</comment>
<evidence type="ECO:0000256" key="6">
    <source>
        <dbReference type="ARBA" id="ARBA00022793"/>
    </source>
</evidence>
<evidence type="ECO:0000256" key="9">
    <source>
        <dbReference type="SAM" id="Phobius"/>
    </source>
</evidence>
<keyword evidence="8 10" id="KW-0456">Lyase</keyword>
<gene>
    <name evidence="10" type="primary">budA</name>
    <name evidence="10" type="ORF">L1994_08845</name>
</gene>
<evidence type="ECO:0000256" key="2">
    <source>
        <dbReference type="ARBA" id="ARBA00005170"/>
    </source>
</evidence>
<reference evidence="10" key="1">
    <citation type="submission" date="2022-01" db="EMBL/GenBank/DDBJ databases">
        <title>Complete genome of Methanomicrobium antiquum DSM 21220.</title>
        <authorList>
            <person name="Chen S.-C."/>
            <person name="You Y.-T."/>
            <person name="Zhou Y.-Z."/>
            <person name="Lai M.-C."/>
        </authorList>
    </citation>
    <scope>NUCLEOTIDE SEQUENCE</scope>
    <source>
        <strain evidence="10">DSM 21220</strain>
    </source>
</reference>
<dbReference type="CDD" id="cd17299">
    <property type="entry name" value="acetolactate_decarboxylase"/>
    <property type="match status" value="1"/>
</dbReference>
<dbReference type="Proteomes" id="UP001218895">
    <property type="component" value="Chromosome"/>
</dbReference>
<keyword evidence="6" id="KW-0210">Decarboxylase</keyword>
<protein>
    <recommendedName>
        <fullName evidence="5">Alpha-acetolactate decarboxylase</fullName>
        <ecNumber evidence="4">4.1.1.5</ecNumber>
    </recommendedName>
</protein>
<dbReference type="NCBIfam" id="TIGR01252">
    <property type="entry name" value="acetolac_decarb"/>
    <property type="match status" value="1"/>
</dbReference>
<dbReference type="PANTHER" id="PTHR35524">
    <property type="entry name" value="ALPHA-ACETOLACTATE DECARBOXYLASE"/>
    <property type="match status" value="1"/>
</dbReference>
<dbReference type="PANTHER" id="PTHR35524:SF1">
    <property type="entry name" value="ALPHA-ACETOLACTATE DECARBOXYLASE"/>
    <property type="match status" value="1"/>
</dbReference>
<sequence length="291" mass="32372">MEKKLNSGKESIISLTKITLILSLLFITGSFFSGCTDVKEKSDLINSGISYESDEREILYQVSAIDILLAGGYDGFVSVGELKKHGDCGIGTVDMLDGELIATGGEFYQIKISGDVVHLSDSDLIPFAAVTYFDDDYSFYFEKTDNINELEESLSEIIPSKTQFYAIKSEGFFSYVKTRSVPKQEKPYPRLSEVVKNQSIFEFENINGSIIGLWSPSFTSGLNVYKLHIHFISDDKKSGGHVLDLKFENNSVSLDETGEYYIKLPESTLGGELKNPDDGQNLSYELAIVEK</sequence>
<evidence type="ECO:0000256" key="7">
    <source>
        <dbReference type="ARBA" id="ARBA00023061"/>
    </source>
</evidence>
<dbReference type="GeneID" id="79950501"/>
<dbReference type="KEGG" id="manq:L1994_08845"/>
<keyword evidence="9" id="KW-1133">Transmembrane helix</keyword>
<dbReference type="Gene3D" id="3.30.1330.80">
    <property type="entry name" value="Hypothetical protein, similar to alpha- acetolactate decarboxylase, domain 2"/>
    <property type="match status" value="2"/>
</dbReference>
<evidence type="ECO:0000313" key="11">
    <source>
        <dbReference type="Proteomes" id="UP001218895"/>
    </source>
</evidence>
<dbReference type="EMBL" id="CP091092">
    <property type="protein sequence ID" value="WFN36248.1"/>
    <property type="molecule type" value="Genomic_DNA"/>
</dbReference>
<dbReference type="GO" id="GO:0047605">
    <property type="term" value="F:acetolactate decarboxylase activity"/>
    <property type="evidence" value="ECO:0007669"/>
    <property type="project" value="UniProtKB-EC"/>
</dbReference>
<dbReference type="Pfam" id="PF03306">
    <property type="entry name" value="AAL_decarboxy"/>
    <property type="match status" value="1"/>
</dbReference>
<keyword evidence="9" id="KW-0472">Membrane</keyword>
<evidence type="ECO:0000313" key="10">
    <source>
        <dbReference type="EMBL" id="WFN36248.1"/>
    </source>
</evidence>
<dbReference type="EC" id="4.1.1.5" evidence="4"/>
<proteinExistence type="inferred from homology"/>
<keyword evidence="7" id="KW-0005">Acetoin biosynthesis</keyword>
<evidence type="ECO:0000256" key="5">
    <source>
        <dbReference type="ARBA" id="ARBA00020164"/>
    </source>
</evidence>
<feature type="transmembrane region" description="Helical" evidence="9">
    <location>
        <begin position="12"/>
        <end position="32"/>
    </location>
</feature>
<dbReference type="SUPFAM" id="SSF117856">
    <property type="entry name" value="AF0104/ALDC/Ptd012-like"/>
    <property type="match status" value="1"/>
</dbReference>
<evidence type="ECO:0000256" key="4">
    <source>
        <dbReference type="ARBA" id="ARBA00013204"/>
    </source>
</evidence>
<comment type="pathway">
    <text evidence="2">Polyol metabolism; (R,R)-butane-2,3-diol biosynthesis; (R,R)-butane-2,3-diol from pyruvate: step 2/3.</text>
</comment>
<comment type="catalytic activity">
    <reaction evidence="1">
        <text>(2S)-2-acetolactate + H(+) = (R)-acetoin + CO2</text>
        <dbReference type="Rhea" id="RHEA:21580"/>
        <dbReference type="ChEBI" id="CHEBI:15378"/>
        <dbReference type="ChEBI" id="CHEBI:15686"/>
        <dbReference type="ChEBI" id="CHEBI:16526"/>
        <dbReference type="ChEBI" id="CHEBI:58476"/>
        <dbReference type="EC" id="4.1.1.5"/>
    </reaction>
</comment>